<evidence type="ECO:0000313" key="4">
    <source>
        <dbReference type="EMBL" id="MCP2330114.1"/>
    </source>
</evidence>
<feature type="region of interest" description="Disordered" evidence="3">
    <location>
        <begin position="1"/>
        <end position="24"/>
    </location>
</feature>
<dbReference type="PRINTS" id="PR00385">
    <property type="entry name" value="P450"/>
</dbReference>
<dbReference type="InterPro" id="IPR017972">
    <property type="entry name" value="Cyt_P450_CS"/>
</dbReference>
<accession>A0ABT1JC97</accession>
<dbReference type="SUPFAM" id="SSF48264">
    <property type="entry name" value="Cytochrome P450"/>
    <property type="match status" value="1"/>
</dbReference>
<name>A0ABT1JC97_ACTCY</name>
<evidence type="ECO:0000313" key="5">
    <source>
        <dbReference type="Proteomes" id="UP000791080"/>
    </source>
</evidence>
<dbReference type="PRINTS" id="PR00359">
    <property type="entry name" value="BP450"/>
</dbReference>
<evidence type="ECO:0000256" key="1">
    <source>
        <dbReference type="ARBA" id="ARBA00010617"/>
    </source>
</evidence>
<dbReference type="InterPro" id="IPR001128">
    <property type="entry name" value="Cyt_P450"/>
</dbReference>
<keyword evidence="2" id="KW-0479">Metal-binding</keyword>
<sequence length="397" mass="42884">MAAINGSGERESSTAPGDPDPYPNLAWLRREMPVSSVPASGGTAPLWFVTSYEVGRALLTDERLSNTDPAPPEDGTPVAGNLLGIDAPDHTRLRRSLASAFTPRALAAHQPAIERICSRAVDAMERAGETDLVPGYTLPVPVAVIHEVLGIPPRERRPPEVVMDLFMRSDLNGADDPDAVKQTADYVAALIGYKRHHRGADLLSHLLDQLDEGRLRSEEELHGLVYVLLGAGHTTTVPLLGSAVLRLLTRPEYREPAVLADSRALRAVVDETLRIDSPIQSSVHRYAVERLEVGGAVIEPGDRVVISFAGANRDPARFGEPDAFLPDRSDGGHLGFGHGVHSCIGAQLARLEAETALRVLFRRLPYLTLAVPPEDIAWTLGPMLRGPRELPVTFSAS</sequence>
<dbReference type="Proteomes" id="UP000791080">
    <property type="component" value="Unassembled WGS sequence"/>
</dbReference>
<keyword evidence="5" id="KW-1185">Reference proteome</keyword>
<dbReference type="EMBL" id="AUBJ02000001">
    <property type="protein sequence ID" value="MCP2330114.1"/>
    <property type="molecule type" value="Genomic_DNA"/>
</dbReference>
<comment type="similarity">
    <text evidence="1 2">Belongs to the cytochrome P450 family.</text>
</comment>
<gene>
    <name evidence="4" type="ORF">G443_000384</name>
</gene>
<protein>
    <submittedName>
        <fullName evidence="4">Cytochrome P450</fullName>
    </submittedName>
</protein>
<keyword evidence="2" id="KW-0349">Heme</keyword>
<keyword evidence="2" id="KW-0408">Iron</keyword>
<dbReference type="Pfam" id="PF00067">
    <property type="entry name" value="p450"/>
    <property type="match status" value="1"/>
</dbReference>
<keyword evidence="2" id="KW-0560">Oxidoreductase</keyword>
<evidence type="ECO:0000256" key="2">
    <source>
        <dbReference type="RuleBase" id="RU000461"/>
    </source>
</evidence>
<organism evidence="4 5">
    <name type="scientific">Actinoalloteichus caeruleus DSM 43889</name>
    <dbReference type="NCBI Taxonomy" id="1120930"/>
    <lineage>
        <taxon>Bacteria</taxon>
        <taxon>Bacillati</taxon>
        <taxon>Actinomycetota</taxon>
        <taxon>Actinomycetes</taxon>
        <taxon>Pseudonocardiales</taxon>
        <taxon>Pseudonocardiaceae</taxon>
        <taxon>Actinoalloteichus</taxon>
        <taxon>Actinoalloteichus cyanogriseus</taxon>
    </lineage>
</organism>
<dbReference type="PANTHER" id="PTHR46696">
    <property type="entry name" value="P450, PUTATIVE (EUROFUNG)-RELATED"/>
    <property type="match status" value="1"/>
</dbReference>
<dbReference type="InterPro" id="IPR036396">
    <property type="entry name" value="Cyt_P450_sf"/>
</dbReference>
<dbReference type="RefSeq" id="WP_051314402.1">
    <property type="nucleotide sequence ID" value="NZ_AUBJ02000001.1"/>
</dbReference>
<proteinExistence type="inferred from homology"/>
<evidence type="ECO:0000256" key="3">
    <source>
        <dbReference type="SAM" id="MobiDB-lite"/>
    </source>
</evidence>
<reference evidence="4 5" key="1">
    <citation type="submission" date="2022-06" db="EMBL/GenBank/DDBJ databases">
        <title>Genomic Encyclopedia of Type Strains, Phase I: the one thousand microbial genomes (KMG-I) project.</title>
        <authorList>
            <person name="Kyrpides N."/>
        </authorList>
    </citation>
    <scope>NUCLEOTIDE SEQUENCE [LARGE SCALE GENOMIC DNA]</scope>
    <source>
        <strain evidence="4 5">DSM 43889</strain>
    </source>
</reference>
<dbReference type="Gene3D" id="1.10.630.10">
    <property type="entry name" value="Cytochrome P450"/>
    <property type="match status" value="1"/>
</dbReference>
<keyword evidence="2" id="KW-0503">Monooxygenase</keyword>
<dbReference type="PANTHER" id="PTHR46696:SF1">
    <property type="entry name" value="CYTOCHROME P450 YJIB-RELATED"/>
    <property type="match status" value="1"/>
</dbReference>
<dbReference type="PROSITE" id="PS00086">
    <property type="entry name" value="CYTOCHROME_P450"/>
    <property type="match status" value="1"/>
</dbReference>
<comment type="caution">
    <text evidence="4">The sequence shown here is derived from an EMBL/GenBank/DDBJ whole genome shotgun (WGS) entry which is preliminary data.</text>
</comment>
<dbReference type="InterPro" id="IPR002397">
    <property type="entry name" value="Cyt_P450_B"/>
</dbReference>